<name>A0A272EZ20_9RHOO</name>
<dbReference type="RefSeq" id="WP_095522945.1">
    <property type="nucleotide sequence ID" value="NZ_MDUX01000001.1"/>
</dbReference>
<feature type="transmembrane region" description="Helical" evidence="1">
    <location>
        <begin position="156"/>
        <end position="182"/>
    </location>
</feature>
<accession>A0A272EZ20</accession>
<organism evidence="3 4">
    <name type="scientific">Candidatus Dactylopiibacterium carminicum</name>
    <dbReference type="NCBI Taxonomy" id="857335"/>
    <lineage>
        <taxon>Bacteria</taxon>
        <taxon>Pseudomonadati</taxon>
        <taxon>Pseudomonadota</taxon>
        <taxon>Betaproteobacteria</taxon>
        <taxon>Rhodocyclales</taxon>
        <taxon>Rhodocyclaceae</taxon>
        <taxon>Candidatus Dactylopiibacterium</taxon>
    </lineage>
</organism>
<dbReference type="NCBIfam" id="NF041043">
    <property type="entry name" value="BPSS1780_fam"/>
    <property type="match status" value="1"/>
</dbReference>
<evidence type="ECO:0000256" key="1">
    <source>
        <dbReference type="SAM" id="Phobius"/>
    </source>
</evidence>
<feature type="transmembrane region" description="Helical" evidence="1">
    <location>
        <begin position="61"/>
        <end position="79"/>
    </location>
</feature>
<proteinExistence type="predicted"/>
<gene>
    <name evidence="2" type="ORF">BGI27_00335</name>
    <name evidence="3" type="ORF">CGU29_00370</name>
</gene>
<evidence type="ECO:0008006" key="6">
    <source>
        <dbReference type="Google" id="ProtNLM"/>
    </source>
</evidence>
<reference evidence="3 4" key="2">
    <citation type="submission" date="2017-07" db="EMBL/GenBank/DDBJ databases">
        <title>Candidatus Dactylopiibacterium carminicum, a nitrogen-fixing symbiont of the cochineal insect Dactylopius coccus and Dactylopius opuntiae (Hemiptera: Coccoidea: Dactylopiidae).</title>
        <authorList>
            <person name="Vera A."/>
        </authorList>
    </citation>
    <scope>NUCLEOTIDE SEQUENCE [LARGE SCALE GENOMIC DNA]</scope>
    <source>
        <strain evidence="3 4">NFDCM</strain>
    </source>
</reference>
<feature type="transmembrane region" description="Helical" evidence="1">
    <location>
        <begin position="103"/>
        <end position="136"/>
    </location>
</feature>
<sequence length="258" mass="27876">MHLRGLPTVRKVLPLRSLFWLQSGWRLFTGHPVEWLLTALLAFSLLALSTLLVPIPLLGPVFPPLLLALLLGGMLHAAMRQQAGEAPRVEDMFAGIRRHPGKLALAGLFYAVPLVLIHLLTYLAISGSLLVSLFGMAVGGGLQQLLERMLTHLADFGILLLALLFLWGLMMQALLLAPALIMRHDLSTFDAMRLALTAGLRNLPAIVILGLLLYVLLILALAPLGLGFLVYIPLVAGTVHAATEDLFVVPALPALENP</sequence>
<dbReference type="EMBL" id="NMRN01000001">
    <property type="protein sequence ID" value="PAS95335.1"/>
    <property type="molecule type" value="Genomic_DNA"/>
</dbReference>
<comment type="caution">
    <text evidence="3">The sequence shown here is derived from an EMBL/GenBank/DDBJ whole genome shotgun (WGS) entry which is preliminary data.</text>
</comment>
<dbReference type="Proteomes" id="UP000216107">
    <property type="component" value="Unassembled WGS sequence"/>
</dbReference>
<dbReference type="AlphaFoldDB" id="A0A272EZ20"/>
<keyword evidence="1" id="KW-0472">Membrane</keyword>
<evidence type="ECO:0000313" key="3">
    <source>
        <dbReference type="EMBL" id="PAS95335.1"/>
    </source>
</evidence>
<evidence type="ECO:0000313" key="4">
    <source>
        <dbReference type="Proteomes" id="UP000216107"/>
    </source>
</evidence>
<keyword evidence="1" id="KW-0812">Transmembrane</keyword>
<dbReference type="InterPro" id="IPR047798">
    <property type="entry name" value="BPSS1780-like"/>
</dbReference>
<evidence type="ECO:0000313" key="5">
    <source>
        <dbReference type="Proteomes" id="UP000623509"/>
    </source>
</evidence>
<feature type="transmembrane region" description="Helical" evidence="1">
    <location>
        <begin position="35"/>
        <end position="55"/>
    </location>
</feature>
<keyword evidence="5" id="KW-1185">Reference proteome</keyword>
<keyword evidence="1" id="KW-1133">Transmembrane helix</keyword>
<evidence type="ECO:0000313" key="2">
    <source>
        <dbReference type="EMBL" id="KAF7600836.1"/>
    </source>
</evidence>
<reference evidence="2 5" key="1">
    <citation type="submission" date="2016-08" db="EMBL/GenBank/DDBJ databases">
        <title>Candidatus Dactylopiibacterium carminicum genome sequence.</title>
        <authorList>
            <person name="Ramirez-Puebla S.T."/>
            <person name="Ormeno-Orrillo E."/>
            <person name="Vera-Ponce De Leon A."/>
            <person name="Luis L."/>
            <person name="Sanchez-Flores A."/>
            <person name="Monica R."/>
            <person name="Martinez-Romero E."/>
        </authorList>
    </citation>
    <scope>NUCLEOTIDE SEQUENCE [LARGE SCALE GENOMIC DNA]</scope>
    <source>
        <strain evidence="2">END1</strain>
    </source>
</reference>
<protein>
    <recommendedName>
        <fullName evidence="6">DUF2189 domain-containing protein</fullName>
    </recommendedName>
</protein>
<dbReference type="Proteomes" id="UP000623509">
    <property type="component" value="Unassembled WGS sequence"/>
</dbReference>
<feature type="transmembrane region" description="Helical" evidence="1">
    <location>
        <begin position="203"/>
        <end position="232"/>
    </location>
</feature>
<dbReference type="EMBL" id="MDUX01000001">
    <property type="protein sequence ID" value="KAF7600836.1"/>
    <property type="molecule type" value="Genomic_DNA"/>
</dbReference>